<evidence type="ECO:0000313" key="3">
    <source>
        <dbReference type="EMBL" id="GLC27328.1"/>
    </source>
</evidence>
<feature type="transmembrane region" description="Helical" evidence="1">
    <location>
        <begin position="313"/>
        <end position="334"/>
    </location>
</feature>
<dbReference type="PANTHER" id="PTHR36442">
    <property type="entry name" value="CYCLIC-DI-AMP PHOSPHODIESTERASE PGPH"/>
    <property type="match status" value="1"/>
</dbReference>
<sequence length="742" mass="79152">MTVVGLWGQPEPDEGEGSRRALVRAHGGRVLLALALAFVTYLLFPTAPAADAPLYEVGSVAPDNVIAPFAFRVPKTDAELQAEREEAVRSTAAVLAFDATGVDSARFHVARFRALLEASLAPGASAAQATALVADAARVGVRITPAEVAYLRSAPRRQALMDGVATTLDRWLPRGVASTGAVPDAPADVAIARGGQYRVVPADSVPTLSTVLADARRARPDAGSEIAEALYVKLLSAFFRPTLAADRAATDRLRADALRGVDPNKWLVRAGEKIVGAHEVVGREEFDKMRALRTAVAQRGMSDRSLARGATRVAGALLHNLVLIAVFGVTLALFRPQLYRSFRAVSLFALGFLLVLVAAAVVARMPNPRPELIPIALAAVLFSVLFDARISLVAVLVVAILVGSQGPFRGSNTLFVVLVGGVAAAASVRTLSRRTQAFSAMLVVCAGYVLSSITLALALGWNLREAGIAAGFGALNALVSVALAMGLLAPAEEFTGIDTYLRLLEWSDLNRPLLQRLSLEAPGTYAHTIAMANLAEAACNAIGANGLLARVGTYYHDIGKLERPQYFVENQAKGRNPHDKLKPSASAAIIRNHVREGLELADEIKLPKVLRAFITEHHGTGRIVYFYEKAKERGDATSPNAAEFTYPGPTPQSAETAIVMLADGVEASARALQEPTPQKLRELVEHIVRMRIEQGQLRDAPLTLRQLEIVKDQFVRVLLGMHHARIEYPAASGGVTAEFASA</sequence>
<feature type="domain" description="HD/PDEase" evidence="2">
    <location>
        <begin position="520"/>
        <end position="677"/>
    </location>
</feature>
<dbReference type="AlphaFoldDB" id="A0AA37VC63"/>
<feature type="transmembrane region" description="Helical" evidence="1">
    <location>
        <begin position="414"/>
        <end position="432"/>
    </location>
</feature>
<dbReference type="InterPro" id="IPR052722">
    <property type="entry name" value="PgpH_phosphodiesterase"/>
</dbReference>
<dbReference type="Pfam" id="PF01966">
    <property type="entry name" value="HD"/>
    <property type="match status" value="1"/>
</dbReference>
<protein>
    <submittedName>
        <fullName evidence="3">HD family phosphohydrolase</fullName>
    </submittedName>
</protein>
<evidence type="ECO:0000259" key="2">
    <source>
        <dbReference type="SMART" id="SM00471"/>
    </source>
</evidence>
<dbReference type="InterPro" id="IPR011621">
    <property type="entry name" value="Metal-dep_PHydrolase_7TM_intra"/>
</dbReference>
<organism evidence="3 4">
    <name type="scientific">Roseisolibacter agri</name>
    <dbReference type="NCBI Taxonomy" id="2014610"/>
    <lineage>
        <taxon>Bacteria</taxon>
        <taxon>Pseudomonadati</taxon>
        <taxon>Gemmatimonadota</taxon>
        <taxon>Gemmatimonadia</taxon>
        <taxon>Gemmatimonadales</taxon>
        <taxon>Gemmatimonadaceae</taxon>
        <taxon>Roseisolibacter</taxon>
    </lineage>
</organism>
<dbReference type="Gene3D" id="1.10.3210.10">
    <property type="entry name" value="Hypothetical protein af1432"/>
    <property type="match status" value="1"/>
</dbReference>
<dbReference type="NCBIfam" id="TIGR00277">
    <property type="entry name" value="HDIG"/>
    <property type="match status" value="1"/>
</dbReference>
<dbReference type="Pfam" id="PF07697">
    <property type="entry name" value="7TMR-HDED"/>
    <property type="match status" value="1"/>
</dbReference>
<dbReference type="CDD" id="cd00077">
    <property type="entry name" value="HDc"/>
    <property type="match status" value="1"/>
</dbReference>
<evidence type="ECO:0000313" key="4">
    <source>
        <dbReference type="Proteomes" id="UP001161325"/>
    </source>
</evidence>
<keyword evidence="1" id="KW-0472">Membrane</keyword>
<dbReference type="Pfam" id="PF07698">
    <property type="entry name" value="7TM-7TMR_HD"/>
    <property type="match status" value="1"/>
</dbReference>
<dbReference type="InterPro" id="IPR003607">
    <property type="entry name" value="HD/PDEase_dom"/>
</dbReference>
<dbReference type="InterPro" id="IPR006675">
    <property type="entry name" value="HDIG_dom"/>
</dbReference>
<keyword evidence="4" id="KW-1185">Reference proteome</keyword>
<dbReference type="InterPro" id="IPR011624">
    <property type="entry name" value="Metal-dep_PHydrolase_7TM_extra"/>
</dbReference>
<feature type="transmembrane region" description="Helical" evidence="1">
    <location>
        <begin position="341"/>
        <end position="363"/>
    </location>
</feature>
<feature type="transmembrane region" description="Helical" evidence="1">
    <location>
        <begin position="438"/>
        <end position="461"/>
    </location>
</feature>
<dbReference type="InterPro" id="IPR006674">
    <property type="entry name" value="HD_domain"/>
</dbReference>
<dbReference type="SUPFAM" id="SSF109604">
    <property type="entry name" value="HD-domain/PDEase-like"/>
    <property type="match status" value="1"/>
</dbReference>
<dbReference type="PANTHER" id="PTHR36442:SF1">
    <property type="entry name" value="CYCLIC-DI-AMP PHOSPHODIESTERASE PGPH"/>
    <property type="match status" value="1"/>
</dbReference>
<keyword evidence="1" id="KW-0812">Transmembrane</keyword>
<dbReference type="Proteomes" id="UP001161325">
    <property type="component" value="Unassembled WGS sequence"/>
</dbReference>
<reference evidence="3" key="1">
    <citation type="submission" date="2022-08" db="EMBL/GenBank/DDBJ databases">
        <title>Draft genome sequencing of Roseisolibacter agri AW1220.</title>
        <authorList>
            <person name="Tobiishi Y."/>
            <person name="Tonouchi A."/>
        </authorList>
    </citation>
    <scope>NUCLEOTIDE SEQUENCE</scope>
    <source>
        <strain evidence="3">AW1220</strain>
    </source>
</reference>
<accession>A0AA37VC63</accession>
<feature type="transmembrane region" description="Helical" evidence="1">
    <location>
        <begin position="468"/>
        <end position="489"/>
    </location>
</feature>
<feature type="transmembrane region" description="Helical" evidence="1">
    <location>
        <begin position="375"/>
        <end position="402"/>
    </location>
</feature>
<keyword evidence="1" id="KW-1133">Transmembrane helix</keyword>
<dbReference type="EMBL" id="BRXS01000006">
    <property type="protein sequence ID" value="GLC27328.1"/>
    <property type="molecule type" value="Genomic_DNA"/>
</dbReference>
<evidence type="ECO:0000256" key="1">
    <source>
        <dbReference type="SAM" id="Phobius"/>
    </source>
</evidence>
<dbReference type="SMART" id="SM00471">
    <property type="entry name" value="HDc"/>
    <property type="match status" value="1"/>
</dbReference>
<gene>
    <name evidence="3" type="ORF">rosag_38410</name>
</gene>
<proteinExistence type="predicted"/>
<comment type="caution">
    <text evidence="3">The sequence shown here is derived from an EMBL/GenBank/DDBJ whole genome shotgun (WGS) entry which is preliminary data.</text>
</comment>
<name>A0AA37VC63_9BACT</name>